<protein>
    <submittedName>
        <fullName evidence="2">Putative type III effector</fullName>
    </submittedName>
</protein>
<evidence type="ECO:0000313" key="3">
    <source>
        <dbReference type="Proteomes" id="UP000187012"/>
    </source>
</evidence>
<dbReference type="Proteomes" id="UP000187012">
    <property type="component" value="Unassembled WGS sequence"/>
</dbReference>
<gene>
    <name evidence="2" type="ORF">BN2475_990004</name>
</gene>
<name>A0A1N7SLR5_9BURK</name>
<feature type="compositionally biased region" description="Polar residues" evidence="1">
    <location>
        <begin position="8"/>
        <end position="32"/>
    </location>
</feature>
<feature type="region of interest" description="Disordered" evidence="1">
    <location>
        <begin position="1"/>
        <end position="37"/>
    </location>
</feature>
<dbReference type="EMBL" id="CYGX02000099">
    <property type="protein sequence ID" value="SIT48371.1"/>
    <property type="molecule type" value="Genomic_DNA"/>
</dbReference>
<dbReference type="AlphaFoldDB" id="A0A1N7SLR5"/>
<sequence length="329" mass="35804">MIGFPKISTASQVTSEADAEQTSTAVASTPSRPHTGYGALHELVSADRLQRKDYSAPVRQVRTETLDNLHRAQATVVDVKQRLSYGQGNQLPDIVQTWGESYVRMSYARHRATLRSEGGTSEAELHQHAEAALAFQAGNCGDTAALSYLHLAGGPSLNAPLLLVSDQEQDHDYALIGDPRDSRWGTKNTVVVDAWTQFPSAYTLADADGLMPCPADHERPPGTEPSTDARRLFDSSETVSSKSIAGALEQDKHAEIGPKLLKEVLEDADPSELWDVRTGALDPSTRYTDGASAPTSFDHLPQSLIRRQEAAIDAMERYQREPGNKLRGS</sequence>
<keyword evidence="3" id="KW-1185">Reference proteome</keyword>
<accession>A0A1N7SLR5</accession>
<evidence type="ECO:0000313" key="2">
    <source>
        <dbReference type="EMBL" id="SIT48371.1"/>
    </source>
</evidence>
<dbReference type="OrthoDB" id="9135407at2"/>
<dbReference type="RefSeq" id="WP_094783066.1">
    <property type="nucleotide sequence ID" value="NZ_CYGX02000099.1"/>
</dbReference>
<evidence type="ECO:0000256" key="1">
    <source>
        <dbReference type="SAM" id="MobiDB-lite"/>
    </source>
</evidence>
<dbReference type="STRING" id="1247936.BN2475_990004"/>
<reference evidence="2 3" key="1">
    <citation type="submission" date="2016-12" db="EMBL/GenBank/DDBJ databases">
        <authorList>
            <person name="Song W.-J."/>
            <person name="Kurnit D.M."/>
        </authorList>
    </citation>
    <scope>NUCLEOTIDE SEQUENCE [LARGE SCALE GENOMIC DNA]</scope>
    <source>
        <strain evidence="2 3">STM7296</strain>
    </source>
</reference>
<proteinExistence type="predicted"/>
<organism evidence="2 3">
    <name type="scientific">Paraburkholderia ribeironis</name>
    <dbReference type="NCBI Taxonomy" id="1247936"/>
    <lineage>
        <taxon>Bacteria</taxon>
        <taxon>Pseudomonadati</taxon>
        <taxon>Pseudomonadota</taxon>
        <taxon>Betaproteobacteria</taxon>
        <taxon>Burkholderiales</taxon>
        <taxon>Burkholderiaceae</taxon>
        <taxon>Paraburkholderia</taxon>
    </lineage>
</organism>